<dbReference type="EMBL" id="JBHSIU010000018">
    <property type="protein sequence ID" value="MFC4999303.1"/>
    <property type="molecule type" value="Genomic_DNA"/>
</dbReference>
<feature type="transmembrane region" description="Helical" evidence="1">
    <location>
        <begin position="132"/>
        <end position="155"/>
    </location>
</feature>
<dbReference type="PANTHER" id="PTHR40763:SF4">
    <property type="entry name" value="DUF1707 DOMAIN-CONTAINING PROTEIN"/>
    <property type="match status" value="1"/>
</dbReference>
<dbReference type="RefSeq" id="WP_380115690.1">
    <property type="nucleotide sequence ID" value="NZ_JBHSIU010000018.1"/>
</dbReference>
<keyword evidence="1" id="KW-1133">Transmembrane helix</keyword>
<keyword evidence="1" id="KW-0812">Transmembrane</keyword>
<protein>
    <submittedName>
        <fullName evidence="3">DUF1707 domain-containing protein</fullName>
    </submittedName>
</protein>
<name>A0ABV9VV50_9ACTN</name>
<proteinExistence type="predicted"/>
<evidence type="ECO:0000259" key="2">
    <source>
        <dbReference type="Pfam" id="PF08044"/>
    </source>
</evidence>
<comment type="caution">
    <text evidence="3">The sequence shown here is derived from an EMBL/GenBank/DDBJ whole genome shotgun (WGS) entry which is preliminary data.</text>
</comment>
<evidence type="ECO:0000256" key="1">
    <source>
        <dbReference type="SAM" id="Phobius"/>
    </source>
</evidence>
<dbReference type="InterPro" id="IPR012551">
    <property type="entry name" value="DUF1707_SHOCT-like"/>
</dbReference>
<keyword evidence="1" id="KW-0472">Membrane</keyword>
<organism evidence="3 4">
    <name type="scientific">Dactylosporangium cerinum</name>
    <dbReference type="NCBI Taxonomy" id="1434730"/>
    <lineage>
        <taxon>Bacteria</taxon>
        <taxon>Bacillati</taxon>
        <taxon>Actinomycetota</taxon>
        <taxon>Actinomycetes</taxon>
        <taxon>Micromonosporales</taxon>
        <taxon>Micromonosporaceae</taxon>
        <taxon>Dactylosporangium</taxon>
    </lineage>
</organism>
<gene>
    <name evidence="3" type="ORF">ACFPIJ_15820</name>
</gene>
<feature type="domain" description="DUF1707" evidence="2">
    <location>
        <begin position="8"/>
        <end position="59"/>
    </location>
</feature>
<dbReference type="Proteomes" id="UP001595912">
    <property type="component" value="Unassembled WGS sequence"/>
</dbReference>
<dbReference type="PANTHER" id="PTHR40763">
    <property type="entry name" value="MEMBRANE PROTEIN-RELATED"/>
    <property type="match status" value="1"/>
</dbReference>
<feature type="transmembrane region" description="Helical" evidence="1">
    <location>
        <begin position="78"/>
        <end position="111"/>
    </location>
</feature>
<sequence>MYPSPSFRASDADREAVVAHLGTCLSEGRLSLSEFDARTRHTYAARTLGELMRVVRDLPPLPVAPARQKPAAEPVGPVLALVLGIFSIPAAVCTPVGLVAGVIAVVLGAVFLRASAARAAAGVTTGGRGYAVAGLSCGTVGVLLSVATAILYTILD</sequence>
<keyword evidence="4" id="KW-1185">Reference proteome</keyword>
<accession>A0ABV9VV50</accession>
<dbReference type="Pfam" id="PF08044">
    <property type="entry name" value="DUF1707"/>
    <property type="match status" value="1"/>
</dbReference>
<reference evidence="4" key="1">
    <citation type="journal article" date="2019" name="Int. J. Syst. Evol. Microbiol.">
        <title>The Global Catalogue of Microorganisms (GCM) 10K type strain sequencing project: providing services to taxonomists for standard genome sequencing and annotation.</title>
        <authorList>
            <consortium name="The Broad Institute Genomics Platform"/>
            <consortium name="The Broad Institute Genome Sequencing Center for Infectious Disease"/>
            <person name="Wu L."/>
            <person name="Ma J."/>
        </authorList>
    </citation>
    <scope>NUCLEOTIDE SEQUENCE [LARGE SCALE GENOMIC DNA]</scope>
    <source>
        <strain evidence="4">CGMCC 4.7152</strain>
    </source>
</reference>
<evidence type="ECO:0000313" key="4">
    <source>
        <dbReference type="Proteomes" id="UP001595912"/>
    </source>
</evidence>
<evidence type="ECO:0000313" key="3">
    <source>
        <dbReference type="EMBL" id="MFC4999303.1"/>
    </source>
</evidence>